<dbReference type="PANTHER" id="PTHR23399:SF2">
    <property type="entry name" value="DEOXYNUCLEOTIDYLTRANSFERASE TERMINAL-INTERACTING PROTEIN 1"/>
    <property type="match status" value="1"/>
</dbReference>
<feature type="compositionally biased region" description="Low complexity" evidence="4">
    <location>
        <begin position="31"/>
        <end position="51"/>
    </location>
</feature>
<evidence type="ECO:0000256" key="4">
    <source>
        <dbReference type="SAM" id="MobiDB-lite"/>
    </source>
</evidence>
<dbReference type="Pfam" id="PF18192">
    <property type="entry name" value="DNTTIP1_dimer"/>
    <property type="match status" value="1"/>
</dbReference>
<dbReference type="InterPro" id="IPR026064">
    <property type="entry name" value="TdIF1"/>
</dbReference>
<evidence type="ECO:0000313" key="8">
    <source>
        <dbReference type="RefSeq" id="XP_006818050.1"/>
    </source>
</evidence>
<evidence type="ECO:0000259" key="6">
    <source>
        <dbReference type="Pfam" id="PF21229"/>
    </source>
</evidence>
<dbReference type="InterPro" id="IPR049121">
    <property type="entry name" value="TdIF1_C"/>
</dbReference>
<keyword evidence="7" id="KW-1185">Reference proteome</keyword>
<feature type="region of interest" description="Disordered" evidence="4">
    <location>
        <begin position="1"/>
        <end position="51"/>
    </location>
</feature>
<dbReference type="PANTHER" id="PTHR23399">
    <property type="entry name" value="DEOXYNUCLEOTIDYLTRANSFERASE TERMINAL-INTERACTING PROTEIN 1"/>
    <property type="match status" value="1"/>
</dbReference>
<dbReference type="RefSeq" id="XP_006818050.1">
    <property type="nucleotide sequence ID" value="XM_006817987.1"/>
</dbReference>
<feature type="region of interest" description="Disordered" evidence="4">
    <location>
        <begin position="90"/>
        <end position="146"/>
    </location>
</feature>
<dbReference type="GeneID" id="102806133"/>
<keyword evidence="3" id="KW-0539">Nucleus</keyword>
<evidence type="ECO:0000313" key="7">
    <source>
        <dbReference type="Proteomes" id="UP000694865"/>
    </source>
</evidence>
<feature type="compositionally biased region" description="Basic and acidic residues" evidence="4">
    <location>
        <begin position="337"/>
        <end position="348"/>
    </location>
</feature>
<feature type="domain" description="DNTTIP1 dimerisation" evidence="5">
    <location>
        <begin position="260"/>
        <end position="326"/>
    </location>
</feature>
<feature type="compositionally biased region" description="Polar residues" evidence="4">
    <location>
        <begin position="16"/>
        <end position="27"/>
    </location>
</feature>
<evidence type="ECO:0000259" key="5">
    <source>
        <dbReference type="Pfam" id="PF18192"/>
    </source>
</evidence>
<comment type="subcellular location">
    <subcellularLocation>
        <location evidence="1">Nucleus</location>
    </subcellularLocation>
</comment>
<feature type="domain" description="TdIF1 C-terminal" evidence="6">
    <location>
        <begin position="399"/>
        <end position="495"/>
    </location>
</feature>
<dbReference type="Pfam" id="PF21229">
    <property type="entry name" value="TdIF1_2nd"/>
    <property type="match status" value="1"/>
</dbReference>
<feature type="compositionally biased region" description="Basic and acidic residues" evidence="4">
    <location>
        <begin position="375"/>
        <end position="391"/>
    </location>
</feature>
<gene>
    <name evidence="8" type="primary">LOC102806133</name>
</gene>
<evidence type="ECO:0000256" key="3">
    <source>
        <dbReference type="ARBA" id="ARBA00023242"/>
    </source>
</evidence>
<reference evidence="8" key="1">
    <citation type="submission" date="2025-08" db="UniProtKB">
        <authorList>
            <consortium name="RefSeq"/>
        </authorList>
    </citation>
    <scope>IDENTIFICATION</scope>
    <source>
        <tissue evidence="8">Testes</tissue>
    </source>
</reference>
<proteinExistence type="predicted"/>
<feature type="region of interest" description="Disordered" evidence="4">
    <location>
        <begin position="325"/>
        <end position="391"/>
    </location>
</feature>
<dbReference type="Proteomes" id="UP000694865">
    <property type="component" value="Unplaced"/>
</dbReference>
<dbReference type="InterPro" id="IPR041384">
    <property type="entry name" value="DNTTIP1_dimer"/>
</dbReference>
<organism evidence="7 8">
    <name type="scientific">Saccoglossus kowalevskii</name>
    <name type="common">Acorn worm</name>
    <dbReference type="NCBI Taxonomy" id="10224"/>
    <lineage>
        <taxon>Eukaryota</taxon>
        <taxon>Metazoa</taxon>
        <taxon>Hemichordata</taxon>
        <taxon>Enteropneusta</taxon>
        <taxon>Harrimaniidae</taxon>
        <taxon>Saccoglossus</taxon>
    </lineage>
</organism>
<evidence type="ECO:0000256" key="1">
    <source>
        <dbReference type="ARBA" id="ARBA00004123"/>
    </source>
</evidence>
<evidence type="ECO:0000256" key="2">
    <source>
        <dbReference type="ARBA" id="ARBA00023125"/>
    </source>
</evidence>
<keyword evidence="2" id="KW-0238">DNA-binding</keyword>
<sequence>MADLSQTANDRDPNQRHTTIITKQTMNPVYGQQLPQTLPGQQQIPSTSSSQSGLAMLSTAAGSASNFHALVNNPLTALLQEPIHVPSGYPMNMTSHLFPPQNPKTKQNLPPTPQAQTHPTRPPHPPHSDFGRHNIGPFSMPPPRPAHHHLPVSHIMQQIPDAQKRQMFIAQSAMKGNVPQAIRSQAQQVPVVNTSAEKRPIAAVTTPQTSTCQPPEPKMVKIPNPFCLTPQIFPTRVNKLVRTEESHYNTRNGGCVNPAKALDLLRSVLQGAMNKEIKKVMDKYRHFFDAAAQNIRDNYGEKSVSESNIMSTFQDAMEQAKEIFKSDETSSIASGKTEGEDIKDEPVRKKFKPLTDASFIPTPRRRKGRPPLQNREYKPKNEPVKREGPKWDPVRLTEDTCFVMGAKANKALGLGATRGRLYYKHPELFKYAGDQQDKAWLYENGLMPATGGKAFILIVEDIYDLSKHDDYKDNAEVQLSEIKPFKVNATILEKMRSYMRSNRTDGNNS</sequence>
<protein>
    <submittedName>
        <fullName evidence="8">Uncharacterized protein LOC102806133</fullName>
    </submittedName>
</protein>
<name>A0ABM0MDF9_SACKO</name>
<accession>A0ABM0MDF9</accession>